<dbReference type="EMBL" id="JANCYU010000041">
    <property type="protein sequence ID" value="KAK4526539.1"/>
    <property type="molecule type" value="Genomic_DNA"/>
</dbReference>
<evidence type="ECO:0000256" key="1">
    <source>
        <dbReference type="SAM" id="MobiDB-lite"/>
    </source>
</evidence>
<protein>
    <submittedName>
        <fullName evidence="2">Uncharacterized protein</fullName>
    </submittedName>
</protein>
<evidence type="ECO:0000313" key="2">
    <source>
        <dbReference type="EMBL" id="KAK4526539.1"/>
    </source>
</evidence>
<name>A0AAV9IGK3_9RHOD</name>
<organism evidence="2 3">
    <name type="scientific">Galdieria yellowstonensis</name>
    <dbReference type="NCBI Taxonomy" id="3028027"/>
    <lineage>
        <taxon>Eukaryota</taxon>
        <taxon>Rhodophyta</taxon>
        <taxon>Bangiophyceae</taxon>
        <taxon>Galdieriales</taxon>
        <taxon>Galdieriaceae</taxon>
        <taxon>Galdieria</taxon>
    </lineage>
</organism>
<gene>
    <name evidence="2" type="ORF">GAYE_SCF25G4455</name>
</gene>
<evidence type="ECO:0000313" key="3">
    <source>
        <dbReference type="Proteomes" id="UP001300502"/>
    </source>
</evidence>
<reference evidence="2 3" key="1">
    <citation type="submission" date="2022-07" db="EMBL/GenBank/DDBJ databases">
        <title>Genome-wide signatures of adaptation to extreme environments.</title>
        <authorList>
            <person name="Cho C.H."/>
            <person name="Yoon H.S."/>
        </authorList>
    </citation>
    <scope>NUCLEOTIDE SEQUENCE [LARGE SCALE GENOMIC DNA]</scope>
    <source>
        <strain evidence="2 3">108.79 E11</strain>
    </source>
</reference>
<feature type="region of interest" description="Disordered" evidence="1">
    <location>
        <begin position="109"/>
        <end position="209"/>
    </location>
</feature>
<feature type="compositionally biased region" description="Basic residues" evidence="1">
    <location>
        <begin position="129"/>
        <end position="145"/>
    </location>
</feature>
<sequence>MVNRMGIVENSDQVKEQVSVAGECKGPEHDSSLEEEEFWDFDSDDDACSYCRTCQLRRRLEKRLAAKKIHSQLEANEDHIRRVKEESRQALPAEDHRSIEDLLRFIGEDSSGETEKKKSKSGVSSSKKSQSKSNKKKEKTRKKQSCKSSGEKNKNKTSSEGKYLEQPDSCYESKDEDSWSGNSSSSLSKRPTQHAFGATSRFSKDTVHFVQDESSRYSNGPIMDKDLEEWEADIEAEVEAFRKRLEELSAPLKNKPKVGAFPHRSTTCEQSLRKLCTTSFQKTNENSSKTSSVGIL</sequence>
<proteinExistence type="predicted"/>
<keyword evidence="3" id="KW-1185">Reference proteome</keyword>
<accession>A0AAV9IGK3</accession>
<dbReference type="Proteomes" id="UP001300502">
    <property type="component" value="Unassembled WGS sequence"/>
</dbReference>
<comment type="caution">
    <text evidence="2">The sequence shown here is derived from an EMBL/GenBank/DDBJ whole genome shotgun (WGS) entry which is preliminary data.</text>
</comment>
<dbReference type="AlphaFoldDB" id="A0AAV9IGK3"/>
<feature type="compositionally biased region" description="Low complexity" evidence="1">
    <location>
        <begin position="179"/>
        <end position="188"/>
    </location>
</feature>
<feature type="compositionally biased region" description="Basic and acidic residues" evidence="1">
    <location>
        <begin position="149"/>
        <end position="177"/>
    </location>
</feature>